<evidence type="ECO:0000313" key="9">
    <source>
        <dbReference type="Proteomes" id="UP000239471"/>
    </source>
</evidence>
<dbReference type="PANTHER" id="PTHR43166">
    <property type="entry name" value="AMINO ACID IMPORT ATP-BINDING PROTEIN"/>
    <property type="match status" value="1"/>
</dbReference>
<dbReference type="OrthoDB" id="9804199at2"/>
<dbReference type="CDD" id="cd03262">
    <property type="entry name" value="ABC_HisP_GlnQ"/>
    <property type="match status" value="1"/>
</dbReference>
<dbReference type="InterPro" id="IPR050086">
    <property type="entry name" value="MetN_ABC_transporter-like"/>
</dbReference>
<keyword evidence="8" id="KW-0378">Hydrolase</keyword>
<dbReference type="RefSeq" id="WP_106058694.1">
    <property type="nucleotide sequence ID" value="NZ_PVXQ01000005.1"/>
</dbReference>
<sequence>MIEIKNLHKSFGKLKVIKGVDFKIERGEVVSIIGSSGSGKSTFLRCINFLDKKDKGKILFNGKVVGKTPFEINKFRAKVGMVFQNFNLFSNMTILENVMSGPRIVQKKTAEEAEKIARLYLTKVGLEDKVDTYPDMLSGGQKQRTAIARTLAMNPDVILFDEPTSALDPELVGEVLVTIKELAELGMTMIIVTHEMAFAKEVSDRVVFFNEGKIAEIGTPDEIFNHPKHERLQSFLDSVNLF</sequence>
<keyword evidence="4" id="KW-0547">Nucleotide-binding</keyword>
<organism evidence="8 9">
    <name type="scientific">Clostridium vincentii</name>
    <dbReference type="NCBI Taxonomy" id="52704"/>
    <lineage>
        <taxon>Bacteria</taxon>
        <taxon>Bacillati</taxon>
        <taxon>Bacillota</taxon>
        <taxon>Clostridia</taxon>
        <taxon>Eubacteriales</taxon>
        <taxon>Clostridiaceae</taxon>
        <taxon>Clostridium</taxon>
    </lineage>
</organism>
<feature type="domain" description="ABC transporter" evidence="7">
    <location>
        <begin position="2"/>
        <end position="236"/>
    </location>
</feature>
<keyword evidence="6" id="KW-0472">Membrane</keyword>
<protein>
    <submittedName>
        <fullName evidence="8">Glutamine transport ATP-binding protein GlnQ</fullName>
        <ecNumber evidence="8">3.6.3.-</ecNumber>
    </submittedName>
</protein>
<dbReference type="Gene3D" id="3.40.50.300">
    <property type="entry name" value="P-loop containing nucleotide triphosphate hydrolases"/>
    <property type="match status" value="1"/>
</dbReference>
<dbReference type="GO" id="GO:0005524">
    <property type="term" value="F:ATP binding"/>
    <property type="evidence" value="ECO:0007669"/>
    <property type="project" value="UniProtKB-KW"/>
</dbReference>
<evidence type="ECO:0000256" key="2">
    <source>
        <dbReference type="ARBA" id="ARBA00022448"/>
    </source>
</evidence>
<dbReference type="GO" id="GO:0016887">
    <property type="term" value="F:ATP hydrolysis activity"/>
    <property type="evidence" value="ECO:0007669"/>
    <property type="project" value="InterPro"/>
</dbReference>
<keyword evidence="2" id="KW-0813">Transport</keyword>
<dbReference type="SMART" id="SM00382">
    <property type="entry name" value="AAA"/>
    <property type="match status" value="1"/>
</dbReference>
<evidence type="ECO:0000256" key="4">
    <source>
        <dbReference type="ARBA" id="ARBA00022741"/>
    </source>
</evidence>
<gene>
    <name evidence="8" type="primary">glnQ_2</name>
    <name evidence="8" type="ORF">CLVI_06580</name>
</gene>
<dbReference type="InterPro" id="IPR003439">
    <property type="entry name" value="ABC_transporter-like_ATP-bd"/>
</dbReference>
<evidence type="ECO:0000256" key="3">
    <source>
        <dbReference type="ARBA" id="ARBA00022475"/>
    </source>
</evidence>
<dbReference type="GO" id="GO:0005886">
    <property type="term" value="C:plasma membrane"/>
    <property type="evidence" value="ECO:0007669"/>
    <property type="project" value="UniProtKB-SubCell"/>
</dbReference>
<dbReference type="FunFam" id="3.40.50.300:FF:000020">
    <property type="entry name" value="Amino acid ABC transporter ATP-binding component"/>
    <property type="match status" value="1"/>
</dbReference>
<dbReference type="PIRSF" id="PIRSF039085">
    <property type="entry name" value="ABC_ATPase_HisP"/>
    <property type="match status" value="1"/>
</dbReference>
<evidence type="ECO:0000256" key="5">
    <source>
        <dbReference type="ARBA" id="ARBA00022840"/>
    </source>
</evidence>
<name>A0A2T0BIL9_9CLOT</name>
<dbReference type="SUPFAM" id="SSF52540">
    <property type="entry name" value="P-loop containing nucleoside triphosphate hydrolases"/>
    <property type="match status" value="1"/>
</dbReference>
<evidence type="ECO:0000313" key="8">
    <source>
        <dbReference type="EMBL" id="PRR83711.1"/>
    </source>
</evidence>
<reference evidence="8 9" key="1">
    <citation type="submission" date="2018-03" db="EMBL/GenBank/DDBJ databases">
        <title>Genome sequence of Clostridium vincentii DSM 10228.</title>
        <authorList>
            <person name="Poehlein A."/>
            <person name="Daniel R."/>
        </authorList>
    </citation>
    <scope>NUCLEOTIDE SEQUENCE [LARGE SCALE GENOMIC DNA]</scope>
    <source>
        <strain evidence="8 9">DSM 10228</strain>
    </source>
</reference>
<dbReference type="InterPro" id="IPR003593">
    <property type="entry name" value="AAA+_ATPase"/>
</dbReference>
<proteinExistence type="predicted"/>
<dbReference type="InterPro" id="IPR030679">
    <property type="entry name" value="ABC_ATPase_HisP-typ"/>
</dbReference>
<evidence type="ECO:0000256" key="1">
    <source>
        <dbReference type="ARBA" id="ARBA00004202"/>
    </source>
</evidence>
<dbReference type="GO" id="GO:0015424">
    <property type="term" value="F:ABC-type amino acid transporter activity"/>
    <property type="evidence" value="ECO:0007669"/>
    <property type="project" value="InterPro"/>
</dbReference>
<accession>A0A2T0BIL9</accession>
<dbReference type="EC" id="3.6.3.-" evidence="8"/>
<dbReference type="InterPro" id="IPR027417">
    <property type="entry name" value="P-loop_NTPase"/>
</dbReference>
<dbReference type="AlphaFoldDB" id="A0A2T0BIL9"/>
<evidence type="ECO:0000259" key="7">
    <source>
        <dbReference type="PROSITE" id="PS50893"/>
    </source>
</evidence>
<comment type="subcellular location">
    <subcellularLocation>
        <location evidence="1">Cell membrane</location>
        <topology evidence="1">Peripheral membrane protein</topology>
    </subcellularLocation>
</comment>
<keyword evidence="9" id="KW-1185">Reference proteome</keyword>
<keyword evidence="5 8" id="KW-0067">ATP-binding</keyword>
<dbReference type="EMBL" id="PVXQ01000005">
    <property type="protein sequence ID" value="PRR83711.1"/>
    <property type="molecule type" value="Genomic_DNA"/>
</dbReference>
<dbReference type="Proteomes" id="UP000239471">
    <property type="component" value="Unassembled WGS sequence"/>
</dbReference>
<comment type="caution">
    <text evidence="8">The sequence shown here is derived from an EMBL/GenBank/DDBJ whole genome shotgun (WGS) entry which is preliminary data.</text>
</comment>
<dbReference type="PANTHER" id="PTHR43166:SF35">
    <property type="entry name" value="L-CYSTINE IMPORT ATP-BINDING PROTEIN TCYN"/>
    <property type="match status" value="1"/>
</dbReference>
<evidence type="ECO:0000256" key="6">
    <source>
        <dbReference type="ARBA" id="ARBA00023136"/>
    </source>
</evidence>
<dbReference type="Pfam" id="PF00005">
    <property type="entry name" value="ABC_tran"/>
    <property type="match status" value="1"/>
</dbReference>
<keyword evidence="3" id="KW-1003">Cell membrane</keyword>
<dbReference type="PROSITE" id="PS50893">
    <property type="entry name" value="ABC_TRANSPORTER_2"/>
    <property type="match status" value="1"/>
</dbReference>